<evidence type="ECO:0000313" key="3">
    <source>
        <dbReference type="Proteomes" id="UP001642540"/>
    </source>
</evidence>
<dbReference type="InterPro" id="IPR001810">
    <property type="entry name" value="F-box_dom"/>
</dbReference>
<dbReference type="SUPFAM" id="SSF81383">
    <property type="entry name" value="F-box domain"/>
    <property type="match status" value="1"/>
</dbReference>
<protein>
    <recommendedName>
        <fullName evidence="1">F-box domain-containing protein</fullName>
    </recommendedName>
</protein>
<proteinExistence type="predicted"/>
<name>A0ABP1QYJ9_9HEXA</name>
<dbReference type="PROSITE" id="PS50181">
    <property type="entry name" value="FBOX"/>
    <property type="match status" value="1"/>
</dbReference>
<dbReference type="Pfam" id="PF00646">
    <property type="entry name" value="F-box"/>
    <property type="match status" value="1"/>
</dbReference>
<dbReference type="InterPro" id="IPR036047">
    <property type="entry name" value="F-box-like_dom_sf"/>
</dbReference>
<sequence>MNPALILEKDQLPPLPDEMWTCIFEYLSHEDRRNIQSISDHLAKIIDDMPPPPSLSWIHCYPRNAHAGSTYTTAMILFRKTSATKFRCADDINKLQSKINQQLLTNERSNPFQNSSLTIDWTCVQDFSAVHNILPTFLQEHGHHVQKLLYFIHDLVPQCVHNLELILGKMPNLKSITFFSPRWNTIPICGSYFANFSDMNSLSELAVLGTCNFNFIQAFVTRYGSQIRCLHWGERRFLQNDKDYENPLTQVVAKCVNLDIFKIADCIIGSFPLTTDELNVPLKQFGIRVTPIEEMQTLFQAYDEELHIILDIANVFSTTLETMCLHVDPTAFGRLKYEVESREAFFPCVKELSLLYDAVDHPFFRACLQACPELKYLILLDTELDFKSINVKADKSKLVEVSRHLWSLVRGTKVRKIWIQTSRFDEKTKKKKEYVFEVKNMLEES</sequence>
<evidence type="ECO:0000313" key="2">
    <source>
        <dbReference type="EMBL" id="CAL8114518.1"/>
    </source>
</evidence>
<keyword evidence="3" id="KW-1185">Reference proteome</keyword>
<reference evidence="2 3" key="1">
    <citation type="submission" date="2024-08" db="EMBL/GenBank/DDBJ databases">
        <authorList>
            <person name="Cucini C."/>
            <person name="Frati F."/>
        </authorList>
    </citation>
    <scope>NUCLEOTIDE SEQUENCE [LARGE SCALE GENOMIC DNA]</scope>
</reference>
<gene>
    <name evidence="2" type="ORF">ODALV1_LOCUS16502</name>
</gene>
<accession>A0ABP1QYJ9</accession>
<feature type="domain" description="F-box" evidence="1">
    <location>
        <begin position="9"/>
        <end position="60"/>
    </location>
</feature>
<comment type="caution">
    <text evidence="2">The sequence shown here is derived from an EMBL/GenBank/DDBJ whole genome shotgun (WGS) entry which is preliminary data.</text>
</comment>
<evidence type="ECO:0000259" key="1">
    <source>
        <dbReference type="PROSITE" id="PS50181"/>
    </source>
</evidence>
<organism evidence="2 3">
    <name type="scientific">Orchesella dallaii</name>
    <dbReference type="NCBI Taxonomy" id="48710"/>
    <lineage>
        <taxon>Eukaryota</taxon>
        <taxon>Metazoa</taxon>
        <taxon>Ecdysozoa</taxon>
        <taxon>Arthropoda</taxon>
        <taxon>Hexapoda</taxon>
        <taxon>Collembola</taxon>
        <taxon>Entomobryomorpha</taxon>
        <taxon>Entomobryoidea</taxon>
        <taxon>Orchesellidae</taxon>
        <taxon>Orchesellinae</taxon>
        <taxon>Orchesella</taxon>
    </lineage>
</organism>
<dbReference type="EMBL" id="CAXLJM020000050">
    <property type="protein sequence ID" value="CAL8114518.1"/>
    <property type="molecule type" value="Genomic_DNA"/>
</dbReference>
<dbReference type="Proteomes" id="UP001642540">
    <property type="component" value="Unassembled WGS sequence"/>
</dbReference>